<dbReference type="InterPro" id="IPR013780">
    <property type="entry name" value="Glyco_hydro_b"/>
</dbReference>
<evidence type="ECO:0000256" key="3">
    <source>
        <dbReference type="ARBA" id="ARBA00022723"/>
    </source>
</evidence>
<dbReference type="EMBL" id="KZ819340">
    <property type="protein sequence ID" value="PWN17837.1"/>
    <property type="molecule type" value="Genomic_DNA"/>
</dbReference>
<dbReference type="STRING" id="1684307.A0A316TX01"/>
<comment type="similarity">
    <text evidence="2">Belongs to the glycosyl hydrolase 13 family.</text>
</comment>
<dbReference type="SMART" id="SM00642">
    <property type="entry name" value="Aamy"/>
    <property type="match status" value="1"/>
</dbReference>
<dbReference type="Pfam" id="PF09154">
    <property type="entry name" value="Alpha-amy_C_pro"/>
    <property type="match status" value="1"/>
</dbReference>
<dbReference type="SUPFAM" id="SSF51445">
    <property type="entry name" value="(Trans)glycosidases"/>
    <property type="match status" value="1"/>
</dbReference>
<gene>
    <name evidence="8" type="ORF">BCV69DRAFT_285717</name>
</gene>
<dbReference type="Proteomes" id="UP000245942">
    <property type="component" value="Unassembled WGS sequence"/>
</dbReference>
<keyword evidence="3" id="KW-0479">Metal-binding</keyword>
<dbReference type="AlphaFoldDB" id="A0A316TX01"/>
<dbReference type="GO" id="GO:0005509">
    <property type="term" value="F:calcium ion binding"/>
    <property type="evidence" value="ECO:0007669"/>
    <property type="project" value="InterPro"/>
</dbReference>
<protein>
    <submittedName>
        <fullName evidence="8">Putative alpha-amylase</fullName>
    </submittedName>
</protein>
<sequence length="530" mass="59921">MAFAANKHTLSGDERNYTMMQAFEWYTPGGGNHWKWLADNAPHFADIGITAVWIPPPTKGASEDSTGYDIYDLWDLGEFPKNPDEPEKIRTKYGTRKELEETMAKLRENGIAIYIDAVLNHKMGADKPETFKVQPVAEDNREQDAGEAHDIEGWTGYTFPGRKGKYSEFQYNFNHFTAVDYDNKTGDKGIFRILGKNKHFAEDTDNENGNYDFLMGSDVDHAHSEVREDMIKWGQWLVRTFPISGFRFDAIKHFSSAFLRDFIHAMREEARKVREEQGKEKLDESEGPICFSVGEYWKDDVDTCLKYLGDFGDEQFSLFDAPLHYNFVEAGDAGNGYDLRKIFDGSIVQKRPIDAVTLVENHDTQPGQSLASPVSATFKPLAYAITLLRQDGYPCIFLGDLHGCHADGDEQPSVPPMSDLSKFIKARKHFAFGEQRDYWDHPTTVGWVRMGTEQHPDGCAVVLCVGDEEGTKRMEVGKEQAGKVYVDAIGWMPDTEVTIGEDGWAEFKSPAHSVAVWVNKEAKLLPEVTK</sequence>
<accession>A0A316TX01</accession>
<dbReference type="Gene3D" id="2.40.30.140">
    <property type="match status" value="1"/>
</dbReference>
<dbReference type="GO" id="GO:0005975">
    <property type="term" value="P:carbohydrate metabolic process"/>
    <property type="evidence" value="ECO:0007669"/>
    <property type="project" value="InterPro"/>
</dbReference>
<dbReference type="InterPro" id="IPR015237">
    <property type="entry name" value="Alpha-amylase_C_pro"/>
</dbReference>
<evidence type="ECO:0000256" key="6">
    <source>
        <dbReference type="ARBA" id="ARBA00023295"/>
    </source>
</evidence>
<dbReference type="SUPFAM" id="SSF51011">
    <property type="entry name" value="Glycosyl hydrolase domain"/>
    <property type="match status" value="1"/>
</dbReference>
<keyword evidence="6" id="KW-0326">Glycosidase</keyword>
<name>A0A316TX01_9BASI</name>
<dbReference type="InterPro" id="IPR006047">
    <property type="entry name" value="GH13_cat_dom"/>
</dbReference>
<keyword evidence="5" id="KW-0119">Carbohydrate metabolism</keyword>
<dbReference type="PIRSF" id="PIRSF001021">
    <property type="entry name" value="Alph-amls_thrmst"/>
    <property type="match status" value="1"/>
</dbReference>
<evidence type="ECO:0000256" key="1">
    <source>
        <dbReference type="ARBA" id="ARBA00001913"/>
    </source>
</evidence>
<feature type="domain" description="Glycosyl hydrolase family 13 catalytic" evidence="7">
    <location>
        <begin position="17"/>
        <end position="431"/>
    </location>
</feature>
<evidence type="ECO:0000259" key="7">
    <source>
        <dbReference type="SMART" id="SM00642"/>
    </source>
</evidence>
<dbReference type="NCBIfam" id="NF006969">
    <property type="entry name" value="PRK09441.1-2"/>
    <property type="match status" value="1"/>
</dbReference>
<evidence type="ECO:0000256" key="5">
    <source>
        <dbReference type="ARBA" id="ARBA00023277"/>
    </source>
</evidence>
<dbReference type="OrthoDB" id="550577at2759"/>
<evidence type="ECO:0000313" key="8">
    <source>
        <dbReference type="EMBL" id="PWN17837.1"/>
    </source>
</evidence>
<dbReference type="RefSeq" id="XP_025344997.1">
    <property type="nucleotide sequence ID" value="XM_025493484.1"/>
</dbReference>
<dbReference type="CDD" id="cd11318">
    <property type="entry name" value="AmyAc_bac_fung_AmyA"/>
    <property type="match status" value="1"/>
</dbReference>
<dbReference type="Gene3D" id="2.60.40.1180">
    <property type="entry name" value="Golgi alpha-mannosidase II"/>
    <property type="match status" value="1"/>
</dbReference>
<evidence type="ECO:0000256" key="2">
    <source>
        <dbReference type="ARBA" id="ARBA00008061"/>
    </source>
</evidence>
<evidence type="ECO:0000313" key="9">
    <source>
        <dbReference type="Proteomes" id="UP000245942"/>
    </source>
</evidence>
<dbReference type="Gene3D" id="3.20.20.80">
    <property type="entry name" value="Glycosidases"/>
    <property type="match status" value="1"/>
</dbReference>
<dbReference type="GeneID" id="37015218"/>
<comment type="cofactor">
    <cofactor evidence="1">
        <name>Ca(2+)</name>
        <dbReference type="ChEBI" id="CHEBI:29108"/>
    </cofactor>
</comment>
<dbReference type="PANTHER" id="PTHR43447">
    <property type="entry name" value="ALPHA-AMYLASE"/>
    <property type="match status" value="1"/>
</dbReference>
<reference evidence="8 9" key="1">
    <citation type="journal article" date="2018" name="Mol. Biol. Evol.">
        <title>Broad Genomic Sampling Reveals a Smut Pathogenic Ancestry of the Fungal Clade Ustilaginomycotina.</title>
        <authorList>
            <person name="Kijpornyongpan T."/>
            <person name="Mondo S.J."/>
            <person name="Barry K."/>
            <person name="Sandor L."/>
            <person name="Lee J."/>
            <person name="Lipzen A."/>
            <person name="Pangilinan J."/>
            <person name="LaButti K."/>
            <person name="Hainaut M."/>
            <person name="Henrissat B."/>
            <person name="Grigoriev I.V."/>
            <person name="Spatafora J.W."/>
            <person name="Aime M.C."/>
        </authorList>
    </citation>
    <scope>NUCLEOTIDE SEQUENCE [LARGE SCALE GENOMIC DNA]</scope>
    <source>
        <strain evidence="8 9">MCA 4718</strain>
    </source>
</reference>
<dbReference type="GO" id="GO:0004553">
    <property type="term" value="F:hydrolase activity, hydrolyzing O-glycosyl compounds"/>
    <property type="evidence" value="ECO:0007669"/>
    <property type="project" value="InterPro"/>
</dbReference>
<evidence type="ECO:0000256" key="4">
    <source>
        <dbReference type="ARBA" id="ARBA00022801"/>
    </source>
</evidence>
<dbReference type="InterPro" id="IPR013776">
    <property type="entry name" value="A-amylase_thermo"/>
</dbReference>
<organism evidence="8 9">
    <name type="scientific">Pseudomicrostroma glucosiphilum</name>
    <dbReference type="NCBI Taxonomy" id="1684307"/>
    <lineage>
        <taxon>Eukaryota</taxon>
        <taxon>Fungi</taxon>
        <taxon>Dikarya</taxon>
        <taxon>Basidiomycota</taxon>
        <taxon>Ustilaginomycotina</taxon>
        <taxon>Exobasidiomycetes</taxon>
        <taxon>Microstromatales</taxon>
        <taxon>Microstromatales incertae sedis</taxon>
        <taxon>Pseudomicrostroma</taxon>
    </lineage>
</organism>
<dbReference type="NCBIfam" id="NF006968">
    <property type="entry name" value="PRK09441.1-1"/>
    <property type="match status" value="1"/>
</dbReference>
<dbReference type="Pfam" id="PF00128">
    <property type="entry name" value="Alpha-amylase"/>
    <property type="match status" value="1"/>
</dbReference>
<dbReference type="InterPro" id="IPR017853">
    <property type="entry name" value="GH"/>
</dbReference>
<keyword evidence="4" id="KW-0378">Hydrolase</keyword>
<proteinExistence type="inferred from homology"/>
<keyword evidence="9" id="KW-1185">Reference proteome</keyword>